<keyword evidence="1" id="KW-0472">Membrane</keyword>
<proteinExistence type="predicted"/>
<dbReference type="EMBL" id="QWKX01000001">
    <property type="protein sequence ID" value="RIH80063.1"/>
    <property type="molecule type" value="Genomic_DNA"/>
</dbReference>
<organism evidence="2 3">
    <name type="scientific">Meiothermus taiwanensis</name>
    <dbReference type="NCBI Taxonomy" id="172827"/>
    <lineage>
        <taxon>Bacteria</taxon>
        <taxon>Thermotogati</taxon>
        <taxon>Deinococcota</taxon>
        <taxon>Deinococci</taxon>
        <taxon>Thermales</taxon>
        <taxon>Thermaceae</taxon>
        <taxon>Meiothermus</taxon>
    </lineage>
</organism>
<evidence type="ECO:0000256" key="1">
    <source>
        <dbReference type="SAM" id="Phobius"/>
    </source>
</evidence>
<gene>
    <name evidence="2" type="ORF">Mcate_00034</name>
</gene>
<keyword evidence="1" id="KW-0812">Transmembrane</keyword>
<name>A0A399E985_9DEIN</name>
<accession>A0A399E985</accession>
<comment type="caution">
    <text evidence="2">The sequence shown here is derived from an EMBL/GenBank/DDBJ whole genome shotgun (WGS) entry which is preliminary data.</text>
</comment>
<sequence length="48" mass="5450">MTLDMTRFIKVGVERLHSGLACRLRGFSLCRVAPWVALLALGWVVYSR</sequence>
<protein>
    <submittedName>
        <fullName evidence="2">Uncharacterized protein</fullName>
    </submittedName>
</protein>
<reference evidence="2 3" key="1">
    <citation type="submission" date="2018-08" db="EMBL/GenBank/DDBJ databases">
        <title>Meiothermus cateniformans JCM 15151 genome sequencing project.</title>
        <authorList>
            <person name="Da Costa M.S."/>
            <person name="Albuquerque L."/>
            <person name="Raposo P."/>
            <person name="Froufe H.J.C."/>
            <person name="Barroso C.S."/>
            <person name="Egas C."/>
        </authorList>
    </citation>
    <scope>NUCLEOTIDE SEQUENCE [LARGE SCALE GENOMIC DNA]</scope>
    <source>
        <strain evidence="2 3">JCM 15151</strain>
    </source>
</reference>
<dbReference type="Proteomes" id="UP000266089">
    <property type="component" value="Unassembled WGS sequence"/>
</dbReference>
<evidence type="ECO:0000313" key="3">
    <source>
        <dbReference type="Proteomes" id="UP000266089"/>
    </source>
</evidence>
<keyword evidence="1" id="KW-1133">Transmembrane helix</keyword>
<dbReference type="AlphaFoldDB" id="A0A399E985"/>
<feature type="transmembrane region" description="Helical" evidence="1">
    <location>
        <begin position="24"/>
        <end position="46"/>
    </location>
</feature>
<evidence type="ECO:0000313" key="2">
    <source>
        <dbReference type="EMBL" id="RIH80063.1"/>
    </source>
</evidence>